<gene>
    <name evidence="1" type="ORF">CIPAW_14G084100</name>
</gene>
<evidence type="ECO:0008006" key="3">
    <source>
        <dbReference type="Google" id="ProtNLM"/>
    </source>
</evidence>
<keyword evidence="2" id="KW-1185">Reference proteome</keyword>
<proteinExistence type="predicted"/>
<name>A0A8T1NCK3_CARIL</name>
<dbReference type="EMBL" id="CM031822">
    <property type="protein sequence ID" value="KAG6629429.1"/>
    <property type="molecule type" value="Genomic_DNA"/>
</dbReference>
<sequence>MCMICKVEEETVTHVLWRCIAANDIWVDNTIPVQKWSLNESEFMELWKRLSDNLTEAELKWVAAAMWRIWLRRNNFLFQDKMADPRNIIQVTDELLVLFHEAQDKR</sequence>
<organism evidence="1 2">
    <name type="scientific">Carya illinoinensis</name>
    <name type="common">Pecan</name>
    <dbReference type="NCBI Taxonomy" id="32201"/>
    <lineage>
        <taxon>Eukaryota</taxon>
        <taxon>Viridiplantae</taxon>
        <taxon>Streptophyta</taxon>
        <taxon>Embryophyta</taxon>
        <taxon>Tracheophyta</taxon>
        <taxon>Spermatophyta</taxon>
        <taxon>Magnoliopsida</taxon>
        <taxon>eudicotyledons</taxon>
        <taxon>Gunneridae</taxon>
        <taxon>Pentapetalae</taxon>
        <taxon>rosids</taxon>
        <taxon>fabids</taxon>
        <taxon>Fagales</taxon>
        <taxon>Juglandaceae</taxon>
        <taxon>Carya</taxon>
    </lineage>
</organism>
<reference evidence="1" key="1">
    <citation type="submission" date="2020-12" db="EMBL/GenBank/DDBJ databases">
        <title>WGS assembly of Carya illinoinensis cv. Pawnee.</title>
        <authorList>
            <person name="Platts A."/>
            <person name="Shu S."/>
            <person name="Wright S."/>
            <person name="Barry K."/>
            <person name="Edger P."/>
            <person name="Pires J.C."/>
            <person name="Schmutz J."/>
        </authorList>
    </citation>
    <scope>NUCLEOTIDE SEQUENCE</scope>
    <source>
        <tissue evidence="1">Leaf</tissue>
    </source>
</reference>
<comment type="caution">
    <text evidence="1">The sequence shown here is derived from an EMBL/GenBank/DDBJ whole genome shotgun (WGS) entry which is preliminary data.</text>
</comment>
<dbReference type="AlphaFoldDB" id="A0A8T1NCK3"/>
<evidence type="ECO:0000313" key="1">
    <source>
        <dbReference type="EMBL" id="KAG6629429.1"/>
    </source>
</evidence>
<evidence type="ECO:0000313" key="2">
    <source>
        <dbReference type="Proteomes" id="UP000811609"/>
    </source>
</evidence>
<dbReference type="Proteomes" id="UP000811609">
    <property type="component" value="Chromosome 14"/>
</dbReference>
<protein>
    <recommendedName>
        <fullName evidence="3">Reverse transcriptase zinc-binding domain-containing protein</fullName>
    </recommendedName>
</protein>
<accession>A0A8T1NCK3</accession>